<dbReference type="PANTHER" id="PTHR43649:SF33">
    <property type="entry name" value="POLYGALACTURONAN_RHAMNOGALACTURONAN-BINDING PROTEIN YTCQ"/>
    <property type="match status" value="1"/>
</dbReference>
<keyword evidence="1" id="KW-1003">Cell membrane</keyword>
<feature type="chain" id="PRO_5037663561" evidence="6">
    <location>
        <begin position="25"/>
        <end position="441"/>
    </location>
</feature>
<sequence length="441" mass="47601">MKNRQKKRSIAALSAIVALSSVLAACGSNTSNDGNGGSDSGKPVTLKVMSSTIVEKPAGEIEQELADEFMKANPDIKIEFMGLSQNDAFAKITTLATGNQLPDIFLNTSDFYATANGMGITADLTPLLGEDFVKGFYPSVLKESTIDGKLQYMPWFTTPIALIYRTDWFEAEGLKPPVTWDDFVKSAQKLTKDTDGDGKADQWGFGLVGTNNSSGTYRFLPILHSFGASELKQDADGKWVTDLDSPEAIEAFQFFGDLANKYKVTPPGAMQNAYAENVTLMANDKIGMVISGSHSIAGLIEKNPKLEGKLAAVPVPKKTEHSSNLSAFGFSISEKSSNKEAAAKYLKFLVEKENAIKFFEGTGRMPTRMEAGDDARVQSPVYKGFLDAQQYAVPQPVVSFFSQVQSAVGTAYQAMLAGSTKAETAATKAAESVRSEIERNQ</sequence>
<evidence type="ECO:0000256" key="4">
    <source>
        <dbReference type="ARBA" id="ARBA00023139"/>
    </source>
</evidence>
<proteinExistence type="predicted"/>
<protein>
    <submittedName>
        <fullName evidence="7">Sugar-binding protein</fullName>
    </submittedName>
</protein>
<organism evidence="7 8">
    <name type="scientific">Paenibacillus nasutitermitis</name>
    <dbReference type="NCBI Taxonomy" id="1652958"/>
    <lineage>
        <taxon>Bacteria</taxon>
        <taxon>Bacillati</taxon>
        <taxon>Bacillota</taxon>
        <taxon>Bacilli</taxon>
        <taxon>Bacillales</taxon>
        <taxon>Paenibacillaceae</taxon>
        <taxon>Paenibacillus</taxon>
    </lineage>
</organism>
<dbReference type="AlphaFoldDB" id="A0A916Z541"/>
<dbReference type="InterPro" id="IPR006059">
    <property type="entry name" value="SBP"/>
</dbReference>
<dbReference type="PANTHER" id="PTHR43649">
    <property type="entry name" value="ARABINOSE-BINDING PROTEIN-RELATED"/>
    <property type="match status" value="1"/>
</dbReference>
<reference evidence="7" key="1">
    <citation type="journal article" date="2014" name="Int. J. Syst. Evol. Microbiol.">
        <title>Complete genome sequence of Corynebacterium casei LMG S-19264T (=DSM 44701T), isolated from a smear-ripened cheese.</title>
        <authorList>
            <consortium name="US DOE Joint Genome Institute (JGI-PGF)"/>
            <person name="Walter F."/>
            <person name="Albersmeier A."/>
            <person name="Kalinowski J."/>
            <person name="Ruckert C."/>
        </authorList>
    </citation>
    <scope>NUCLEOTIDE SEQUENCE</scope>
    <source>
        <strain evidence="7">CGMCC 1.15178</strain>
    </source>
</reference>
<keyword evidence="2 6" id="KW-0732">Signal</keyword>
<dbReference type="Gene3D" id="3.40.190.10">
    <property type="entry name" value="Periplasmic binding protein-like II"/>
    <property type="match status" value="2"/>
</dbReference>
<accession>A0A916Z541</accession>
<reference evidence="7" key="2">
    <citation type="submission" date="2020-09" db="EMBL/GenBank/DDBJ databases">
        <authorList>
            <person name="Sun Q."/>
            <person name="Zhou Y."/>
        </authorList>
    </citation>
    <scope>NUCLEOTIDE SEQUENCE</scope>
    <source>
        <strain evidence="7">CGMCC 1.15178</strain>
    </source>
</reference>
<evidence type="ECO:0000256" key="2">
    <source>
        <dbReference type="ARBA" id="ARBA00022729"/>
    </source>
</evidence>
<dbReference type="CDD" id="cd13585">
    <property type="entry name" value="PBP2_TMBP_like"/>
    <property type="match status" value="1"/>
</dbReference>
<evidence type="ECO:0000313" key="8">
    <source>
        <dbReference type="Proteomes" id="UP000612456"/>
    </source>
</evidence>
<evidence type="ECO:0000256" key="6">
    <source>
        <dbReference type="SAM" id="SignalP"/>
    </source>
</evidence>
<keyword evidence="4" id="KW-0564">Palmitate</keyword>
<evidence type="ECO:0000256" key="1">
    <source>
        <dbReference type="ARBA" id="ARBA00022475"/>
    </source>
</evidence>
<name>A0A916Z541_9BACL</name>
<comment type="caution">
    <text evidence="7">The sequence shown here is derived from an EMBL/GenBank/DDBJ whole genome shotgun (WGS) entry which is preliminary data.</text>
</comment>
<dbReference type="RefSeq" id="WP_188993675.1">
    <property type="nucleotide sequence ID" value="NZ_BMHP01000002.1"/>
</dbReference>
<keyword evidence="8" id="KW-1185">Reference proteome</keyword>
<feature type="signal peptide" evidence="6">
    <location>
        <begin position="1"/>
        <end position="24"/>
    </location>
</feature>
<dbReference type="Proteomes" id="UP000612456">
    <property type="component" value="Unassembled WGS sequence"/>
</dbReference>
<dbReference type="PROSITE" id="PS51257">
    <property type="entry name" value="PROKAR_LIPOPROTEIN"/>
    <property type="match status" value="1"/>
</dbReference>
<dbReference type="Pfam" id="PF01547">
    <property type="entry name" value="SBP_bac_1"/>
    <property type="match status" value="1"/>
</dbReference>
<dbReference type="SUPFAM" id="SSF53850">
    <property type="entry name" value="Periplasmic binding protein-like II"/>
    <property type="match status" value="1"/>
</dbReference>
<dbReference type="InterPro" id="IPR050490">
    <property type="entry name" value="Bact_solute-bd_prot1"/>
</dbReference>
<evidence type="ECO:0000256" key="5">
    <source>
        <dbReference type="ARBA" id="ARBA00023288"/>
    </source>
</evidence>
<evidence type="ECO:0000313" key="7">
    <source>
        <dbReference type="EMBL" id="GGD76974.1"/>
    </source>
</evidence>
<keyword evidence="3" id="KW-0472">Membrane</keyword>
<keyword evidence="5" id="KW-0449">Lipoprotein</keyword>
<dbReference type="EMBL" id="BMHP01000002">
    <property type="protein sequence ID" value="GGD76974.1"/>
    <property type="molecule type" value="Genomic_DNA"/>
</dbReference>
<evidence type="ECO:0000256" key="3">
    <source>
        <dbReference type="ARBA" id="ARBA00023136"/>
    </source>
</evidence>
<gene>
    <name evidence="7" type="ORF">GCM10010911_38870</name>
</gene>